<dbReference type="Proteomes" id="UP001415857">
    <property type="component" value="Unassembled WGS sequence"/>
</dbReference>
<protein>
    <recommendedName>
        <fullName evidence="2">DYW domain-containing protein</fullName>
    </recommendedName>
</protein>
<evidence type="ECO:0000313" key="3">
    <source>
        <dbReference type="EMBL" id="KAK9273575.1"/>
    </source>
</evidence>
<name>A0AAP0RA82_LIQFO</name>
<reference evidence="3 4" key="1">
    <citation type="journal article" date="2024" name="Plant J.">
        <title>Genome sequences and population genomics reveal climatic adaptation and genomic divergence between two closely related sweetgum species.</title>
        <authorList>
            <person name="Xu W.Q."/>
            <person name="Ren C.Q."/>
            <person name="Zhang X.Y."/>
            <person name="Comes H.P."/>
            <person name="Liu X.H."/>
            <person name="Li Y.G."/>
            <person name="Kettle C.J."/>
            <person name="Jalonen R."/>
            <person name="Gaisberger H."/>
            <person name="Ma Y.Z."/>
            <person name="Qiu Y.X."/>
        </authorList>
    </citation>
    <scope>NUCLEOTIDE SEQUENCE [LARGE SCALE GENOMIC DNA]</scope>
    <source>
        <strain evidence="3">Hangzhou</strain>
    </source>
</reference>
<evidence type="ECO:0000313" key="4">
    <source>
        <dbReference type="Proteomes" id="UP001415857"/>
    </source>
</evidence>
<comment type="similarity">
    <text evidence="1">Belongs to the PPR family. PCMP-H subfamily.</text>
</comment>
<evidence type="ECO:0000256" key="1">
    <source>
        <dbReference type="ARBA" id="ARBA00006643"/>
    </source>
</evidence>
<dbReference type="GO" id="GO:0008270">
    <property type="term" value="F:zinc ion binding"/>
    <property type="evidence" value="ECO:0007669"/>
    <property type="project" value="InterPro"/>
</dbReference>
<dbReference type="Pfam" id="PF14432">
    <property type="entry name" value="DYW_deaminase"/>
    <property type="match status" value="1"/>
</dbReference>
<dbReference type="AlphaFoldDB" id="A0AAP0RA82"/>
<accession>A0AAP0RA82</accession>
<organism evidence="3 4">
    <name type="scientific">Liquidambar formosana</name>
    <name type="common">Formosan gum</name>
    <dbReference type="NCBI Taxonomy" id="63359"/>
    <lineage>
        <taxon>Eukaryota</taxon>
        <taxon>Viridiplantae</taxon>
        <taxon>Streptophyta</taxon>
        <taxon>Embryophyta</taxon>
        <taxon>Tracheophyta</taxon>
        <taxon>Spermatophyta</taxon>
        <taxon>Magnoliopsida</taxon>
        <taxon>eudicotyledons</taxon>
        <taxon>Gunneridae</taxon>
        <taxon>Pentapetalae</taxon>
        <taxon>Saxifragales</taxon>
        <taxon>Altingiaceae</taxon>
        <taxon>Liquidambar</taxon>
    </lineage>
</organism>
<feature type="domain" description="DYW" evidence="2">
    <location>
        <begin position="5"/>
        <end position="97"/>
    </location>
</feature>
<evidence type="ECO:0000259" key="2">
    <source>
        <dbReference type="Pfam" id="PF14432"/>
    </source>
</evidence>
<gene>
    <name evidence="3" type="ORF">L1049_018385</name>
</gene>
<proteinExistence type="inferred from homology"/>
<dbReference type="EMBL" id="JBBPBK010000012">
    <property type="protein sequence ID" value="KAK9273575.1"/>
    <property type="molecule type" value="Genomic_DNA"/>
</dbReference>
<dbReference type="InterPro" id="IPR032867">
    <property type="entry name" value="DYW_dom"/>
</dbReference>
<comment type="caution">
    <text evidence="3">The sequence shown here is derived from an EMBL/GenBank/DDBJ whole genome shotgun (WGS) entry which is preliminary data.</text>
</comment>
<keyword evidence="4" id="KW-1185">Reference proteome</keyword>
<sequence>MAKDGYVADLQFVLHDIKEDEKRDMLCGHSERLAIAFGLLNTKPGTPLQVMKNLRVCGDCHTVTKYISKIVQRELLVRDANRFHVFKDGICSCGDYW</sequence>